<comment type="caution">
    <text evidence="1">The sequence shown here is derived from an EMBL/GenBank/DDBJ whole genome shotgun (WGS) entry which is preliminary data.</text>
</comment>
<proteinExistence type="predicted"/>
<gene>
    <name evidence="1" type="ORF">PHPALM_36457</name>
</gene>
<dbReference type="Proteomes" id="UP000237271">
    <property type="component" value="Unassembled WGS sequence"/>
</dbReference>
<accession>A0A2P4WZW2</accession>
<dbReference type="OrthoDB" id="93910at2759"/>
<reference evidence="1 2" key="1">
    <citation type="journal article" date="2017" name="Genome Biol. Evol.">
        <title>Phytophthora megakarya and P. palmivora, closely related causal agents of cacao black pod rot, underwent increases in genome sizes and gene numbers by different mechanisms.</title>
        <authorList>
            <person name="Ali S.S."/>
            <person name="Shao J."/>
            <person name="Lary D.J."/>
            <person name="Kronmiller B."/>
            <person name="Shen D."/>
            <person name="Strem M.D."/>
            <person name="Amoako-Attah I."/>
            <person name="Akrofi A.Y."/>
            <person name="Begoude B.A."/>
            <person name="Ten Hoopen G.M."/>
            <person name="Coulibaly K."/>
            <person name="Kebe B.I."/>
            <person name="Melnick R.L."/>
            <person name="Guiltinan M.J."/>
            <person name="Tyler B.M."/>
            <person name="Meinhardt L.W."/>
            <person name="Bailey B.A."/>
        </authorList>
    </citation>
    <scope>NUCLEOTIDE SEQUENCE [LARGE SCALE GENOMIC DNA]</scope>
    <source>
        <strain evidence="2">sbr112.9</strain>
    </source>
</reference>
<keyword evidence="2" id="KW-1185">Reference proteome</keyword>
<organism evidence="1 2">
    <name type="scientific">Phytophthora palmivora</name>
    <dbReference type="NCBI Taxonomy" id="4796"/>
    <lineage>
        <taxon>Eukaryota</taxon>
        <taxon>Sar</taxon>
        <taxon>Stramenopiles</taxon>
        <taxon>Oomycota</taxon>
        <taxon>Peronosporomycetes</taxon>
        <taxon>Peronosporales</taxon>
        <taxon>Peronosporaceae</taxon>
        <taxon>Phytophthora</taxon>
    </lineage>
</organism>
<sequence length="66" mass="7267">MTDKVFSIVCPQLANCTSTCQPLDVGIKGELNPKNTNVKRIGIIKRTITAWNSIAEKTVQTSFTIK</sequence>
<dbReference type="AlphaFoldDB" id="A0A2P4WZW2"/>
<evidence type="ECO:0000313" key="2">
    <source>
        <dbReference type="Proteomes" id="UP000237271"/>
    </source>
</evidence>
<dbReference type="EMBL" id="NCKW01020142">
    <property type="protein sequence ID" value="POM58846.1"/>
    <property type="molecule type" value="Genomic_DNA"/>
</dbReference>
<evidence type="ECO:0000313" key="1">
    <source>
        <dbReference type="EMBL" id="POM58846.1"/>
    </source>
</evidence>
<protein>
    <submittedName>
        <fullName evidence="1">Uncharacterized protein</fullName>
    </submittedName>
</protein>
<name>A0A2P4WZW2_9STRA</name>